<evidence type="ECO:0000256" key="5">
    <source>
        <dbReference type="ARBA" id="ARBA00022741"/>
    </source>
</evidence>
<dbReference type="SFLD" id="SFLDG00002">
    <property type="entry name" value="C1.7:_P-type_atpase_like"/>
    <property type="match status" value="1"/>
</dbReference>
<dbReference type="InterPro" id="IPR006539">
    <property type="entry name" value="P-type_ATPase_IV"/>
</dbReference>
<evidence type="ECO:0000256" key="16">
    <source>
        <dbReference type="PIRSR" id="PIRSR606539-2"/>
    </source>
</evidence>
<evidence type="ECO:0000256" key="14">
    <source>
        <dbReference type="ARBA" id="ARBA00049499"/>
    </source>
</evidence>
<feature type="binding site" evidence="16">
    <location>
        <position position="375"/>
    </location>
    <ligand>
        <name>ATP</name>
        <dbReference type="ChEBI" id="CHEBI:30616"/>
    </ligand>
</feature>
<dbReference type="PRINTS" id="PR00119">
    <property type="entry name" value="CATATPASE"/>
</dbReference>
<keyword evidence="5 16" id="KW-0547">Nucleotide-binding</keyword>
<comment type="cofactor">
    <cofactor evidence="17">
        <name>Mg(2+)</name>
        <dbReference type="ChEBI" id="CHEBI:18420"/>
    </cofactor>
</comment>
<dbReference type="Gene3D" id="3.40.1110.10">
    <property type="entry name" value="Calcium-transporting ATPase, cytoplasmic domain N"/>
    <property type="match status" value="1"/>
</dbReference>
<dbReference type="GO" id="GO:0016887">
    <property type="term" value="F:ATP hydrolysis activity"/>
    <property type="evidence" value="ECO:0007669"/>
    <property type="project" value="InterPro"/>
</dbReference>
<feature type="domain" description="P-type ATPase C-terminal" evidence="19">
    <location>
        <begin position="598"/>
        <end position="842"/>
    </location>
</feature>
<dbReference type="SUPFAM" id="SSF81660">
    <property type="entry name" value="Metal cation-transporting ATPase, ATP-binding domain N"/>
    <property type="match status" value="1"/>
</dbReference>
<evidence type="ECO:0000256" key="9">
    <source>
        <dbReference type="ARBA" id="ARBA00022989"/>
    </source>
</evidence>
<evidence type="ECO:0000256" key="11">
    <source>
        <dbReference type="ARBA" id="ARBA00023136"/>
    </source>
</evidence>
<feature type="binding site" evidence="16">
    <location>
        <position position="457"/>
    </location>
    <ligand>
        <name>ATP</name>
        <dbReference type="ChEBI" id="CHEBI:30616"/>
    </ligand>
</feature>
<dbReference type="GO" id="GO:0140326">
    <property type="term" value="F:ATPase-coupled intramembrane lipid transporter activity"/>
    <property type="evidence" value="ECO:0007669"/>
    <property type="project" value="UniProtKB-EC"/>
</dbReference>
<evidence type="ECO:0000259" key="19">
    <source>
        <dbReference type="Pfam" id="PF16212"/>
    </source>
</evidence>
<reference evidence="20" key="1">
    <citation type="submission" date="2023-08" db="EMBL/GenBank/DDBJ databases">
        <authorList>
            <person name="Chen Y."/>
            <person name="Shah S."/>
            <person name="Dougan E. K."/>
            <person name="Thang M."/>
            <person name="Chan C."/>
        </authorList>
    </citation>
    <scope>NUCLEOTIDE SEQUENCE</scope>
</reference>
<dbReference type="PANTHER" id="PTHR24092">
    <property type="entry name" value="PROBABLE PHOSPHOLIPID-TRANSPORTING ATPASE"/>
    <property type="match status" value="1"/>
</dbReference>
<feature type="transmembrane region" description="Helical" evidence="18">
    <location>
        <begin position="773"/>
        <end position="795"/>
    </location>
</feature>
<feature type="binding site" evidence="16">
    <location>
        <position position="544"/>
    </location>
    <ligand>
        <name>ATP</name>
        <dbReference type="ChEBI" id="CHEBI:30616"/>
    </ligand>
</feature>
<accession>A0AA36NB80</accession>
<keyword evidence="10" id="KW-0915">Sodium</keyword>
<dbReference type="Pfam" id="PF16212">
    <property type="entry name" value="PhoLip_ATPase_C"/>
    <property type="match status" value="1"/>
</dbReference>
<evidence type="ECO:0000256" key="10">
    <source>
        <dbReference type="ARBA" id="ARBA00023053"/>
    </source>
</evidence>
<comment type="subcellular location">
    <subcellularLocation>
        <location evidence="1 18">Membrane</location>
        <topology evidence="1 18">Multi-pass membrane protein</topology>
    </subcellularLocation>
</comment>
<feature type="binding site" evidence="16">
    <location>
        <position position="281"/>
    </location>
    <ligand>
        <name>ATP</name>
        <dbReference type="ChEBI" id="CHEBI:30616"/>
    </ligand>
</feature>
<dbReference type="NCBIfam" id="TIGR01494">
    <property type="entry name" value="ATPase_P-type"/>
    <property type="match status" value="1"/>
</dbReference>
<feature type="binding site" evidence="17">
    <location>
        <position position="576"/>
    </location>
    <ligand>
        <name>Mg(2+)</name>
        <dbReference type="ChEBI" id="CHEBI:18420"/>
    </ligand>
</feature>
<keyword evidence="3 18" id="KW-0812">Transmembrane</keyword>
<dbReference type="EC" id="7.6.2.1" evidence="18"/>
<dbReference type="EMBL" id="CAUJNA010003607">
    <property type="protein sequence ID" value="CAJ1405920.1"/>
    <property type="molecule type" value="Genomic_DNA"/>
</dbReference>
<feature type="transmembrane region" description="Helical" evidence="18">
    <location>
        <begin position="711"/>
        <end position="731"/>
    </location>
</feature>
<name>A0AA36NB80_9DINO</name>
<feature type="binding site" evidence="16">
    <location>
        <position position="550"/>
    </location>
    <ligand>
        <name>ATP</name>
        <dbReference type="ChEBI" id="CHEBI:30616"/>
    </ligand>
</feature>
<dbReference type="GO" id="GO:0005886">
    <property type="term" value="C:plasma membrane"/>
    <property type="evidence" value="ECO:0007669"/>
    <property type="project" value="TreeGrafter"/>
</dbReference>
<comment type="catalytic activity">
    <reaction evidence="14">
        <text>Na(+)(in) + ATP + H2O = Na(+)(out) + ADP + phosphate + H(+)</text>
        <dbReference type="Rhea" id="RHEA:14633"/>
        <dbReference type="ChEBI" id="CHEBI:15377"/>
        <dbReference type="ChEBI" id="CHEBI:15378"/>
        <dbReference type="ChEBI" id="CHEBI:29101"/>
        <dbReference type="ChEBI" id="CHEBI:30616"/>
        <dbReference type="ChEBI" id="CHEBI:43474"/>
        <dbReference type="ChEBI" id="CHEBI:456216"/>
        <dbReference type="EC" id="7.2.2.3"/>
    </reaction>
    <physiologicalReaction direction="left-to-right" evidence="14">
        <dbReference type="Rhea" id="RHEA:14634"/>
    </physiologicalReaction>
</comment>
<keyword evidence="8 18" id="KW-1278">Translocase</keyword>
<feature type="binding site" evidence="16">
    <location>
        <position position="201"/>
    </location>
    <ligand>
        <name>ATP</name>
        <dbReference type="ChEBI" id="CHEBI:30616"/>
    </ligand>
</feature>
<evidence type="ECO:0000256" key="12">
    <source>
        <dbReference type="ARBA" id="ARBA00023201"/>
    </source>
</evidence>
<feature type="transmembrane region" description="Helical" evidence="18">
    <location>
        <begin position="661"/>
        <end position="681"/>
    </location>
</feature>
<evidence type="ECO:0000256" key="1">
    <source>
        <dbReference type="ARBA" id="ARBA00004141"/>
    </source>
</evidence>
<dbReference type="PROSITE" id="PS00154">
    <property type="entry name" value="ATPASE_E1_E2"/>
    <property type="match status" value="1"/>
</dbReference>
<dbReference type="FunFam" id="3.40.50.1000:FF:000084">
    <property type="entry name" value="Phospholipid-transporting ATPase"/>
    <property type="match status" value="1"/>
</dbReference>
<feature type="transmembrane region" description="Helical" evidence="18">
    <location>
        <begin position="629"/>
        <end position="649"/>
    </location>
</feature>
<evidence type="ECO:0000256" key="3">
    <source>
        <dbReference type="ARBA" id="ARBA00022692"/>
    </source>
</evidence>
<dbReference type="AlphaFoldDB" id="A0AA36NB80"/>
<dbReference type="Gene3D" id="3.40.50.1000">
    <property type="entry name" value="HAD superfamily/HAD-like"/>
    <property type="match status" value="1"/>
</dbReference>
<feature type="binding site" evidence="16">
    <location>
        <position position="322"/>
    </location>
    <ligand>
        <name>ATP</name>
        <dbReference type="ChEBI" id="CHEBI:30616"/>
    </ligand>
</feature>
<dbReference type="InterPro" id="IPR044492">
    <property type="entry name" value="P_typ_ATPase_HD_dom"/>
</dbReference>
<keyword evidence="11 18" id="KW-0472">Membrane</keyword>
<dbReference type="Pfam" id="PF13246">
    <property type="entry name" value="Cation_ATPase"/>
    <property type="match status" value="1"/>
</dbReference>
<comment type="catalytic activity">
    <reaction evidence="13 18">
        <text>ATP + H2O + phospholipidSide 1 = ADP + phosphate + phospholipidSide 2.</text>
        <dbReference type="EC" id="7.6.2.1"/>
    </reaction>
</comment>
<dbReference type="FunFam" id="3.40.50.1000:FF:000001">
    <property type="entry name" value="Phospholipid-transporting ATPase IC"/>
    <property type="match status" value="1"/>
</dbReference>
<organism evidence="20 21">
    <name type="scientific">Effrenium voratum</name>
    <dbReference type="NCBI Taxonomy" id="2562239"/>
    <lineage>
        <taxon>Eukaryota</taxon>
        <taxon>Sar</taxon>
        <taxon>Alveolata</taxon>
        <taxon>Dinophyceae</taxon>
        <taxon>Suessiales</taxon>
        <taxon>Symbiodiniaceae</taxon>
        <taxon>Effrenium</taxon>
    </lineage>
</organism>
<feature type="transmembrane region" description="Helical" evidence="18">
    <location>
        <begin position="743"/>
        <end position="761"/>
    </location>
</feature>
<evidence type="ECO:0000313" key="20">
    <source>
        <dbReference type="EMBL" id="CAJ1405920.1"/>
    </source>
</evidence>
<dbReference type="InterPro" id="IPR001757">
    <property type="entry name" value="P_typ_ATPase"/>
</dbReference>
<evidence type="ECO:0000256" key="2">
    <source>
        <dbReference type="ARBA" id="ARBA00008109"/>
    </source>
</evidence>
<comment type="caution">
    <text evidence="20">The sequence shown here is derived from an EMBL/GenBank/DDBJ whole genome shotgun (WGS) entry which is preliminary data.</text>
</comment>
<dbReference type="GO" id="GO:0005524">
    <property type="term" value="F:ATP binding"/>
    <property type="evidence" value="ECO:0007669"/>
    <property type="project" value="UniProtKB-UniRule"/>
</dbReference>
<keyword evidence="12" id="KW-0406">Ion transport</keyword>
<feature type="binding site" evidence="16">
    <location>
        <position position="199"/>
    </location>
    <ligand>
        <name>ATP</name>
        <dbReference type="ChEBI" id="CHEBI:30616"/>
    </ligand>
</feature>
<evidence type="ECO:0000256" key="15">
    <source>
        <dbReference type="PIRSR" id="PIRSR606539-1"/>
    </source>
</evidence>
<dbReference type="InterPro" id="IPR023214">
    <property type="entry name" value="HAD_sf"/>
</dbReference>
<proteinExistence type="inferred from homology"/>
<feature type="transmembrane region" description="Helical" evidence="18">
    <location>
        <begin position="125"/>
        <end position="144"/>
    </location>
</feature>
<feature type="binding site" evidence="17">
    <location>
        <position position="572"/>
    </location>
    <ligand>
        <name>Mg(2+)</name>
        <dbReference type="ChEBI" id="CHEBI:18420"/>
    </ligand>
</feature>
<feature type="binding site" evidence="16">
    <location>
        <position position="575"/>
    </location>
    <ligand>
        <name>ATP</name>
        <dbReference type="ChEBI" id="CHEBI:30616"/>
    </ligand>
</feature>
<dbReference type="Proteomes" id="UP001178507">
    <property type="component" value="Unassembled WGS sequence"/>
</dbReference>
<dbReference type="NCBIfam" id="TIGR01652">
    <property type="entry name" value="ATPase-Plipid"/>
    <property type="match status" value="1"/>
</dbReference>
<dbReference type="SUPFAM" id="SSF81665">
    <property type="entry name" value="Calcium ATPase, transmembrane domain M"/>
    <property type="match status" value="1"/>
</dbReference>
<protein>
    <recommendedName>
        <fullName evidence="18">Phospholipid-transporting ATPase</fullName>
        <ecNumber evidence="18">7.6.2.1</ecNumber>
    </recommendedName>
</protein>
<feature type="binding site" evidence="16">
    <location>
        <position position="345"/>
    </location>
    <ligand>
        <name>ATP</name>
        <dbReference type="ChEBI" id="CHEBI:30616"/>
    </ligand>
</feature>
<dbReference type="SFLD" id="SFLDF00027">
    <property type="entry name" value="p-type_atpase"/>
    <property type="match status" value="1"/>
</dbReference>
<feature type="binding site" evidence="16">
    <location>
        <position position="455"/>
    </location>
    <ligand>
        <name>ATP</name>
        <dbReference type="ChEBI" id="CHEBI:30616"/>
    </ligand>
</feature>
<feature type="binding site" evidence="16">
    <location>
        <position position="576"/>
    </location>
    <ligand>
        <name>ATP</name>
        <dbReference type="ChEBI" id="CHEBI:30616"/>
    </ligand>
</feature>
<keyword evidence="6 16" id="KW-0067">ATP-binding</keyword>
<evidence type="ECO:0000256" key="7">
    <source>
        <dbReference type="ARBA" id="ARBA00022842"/>
    </source>
</evidence>
<feature type="binding site" evidence="17">
    <location>
        <position position="201"/>
    </location>
    <ligand>
        <name>Mg(2+)</name>
        <dbReference type="ChEBI" id="CHEBI:18420"/>
    </ligand>
</feature>
<dbReference type="SUPFAM" id="SSF56784">
    <property type="entry name" value="HAD-like"/>
    <property type="match status" value="1"/>
</dbReference>
<dbReference type="InterPro" id="IPR023298">
    <property type="entry name" value="ATPase_P-typ_TM_dom_sf"/>
</dbReference>
<dbReference type="SFLD" id="SFLDS00003">
    <property type="entry name" value="Haloacid_Dehalogenase"/>
    <property type="match status" value="1"/>
</dbReference>
<comment type="similarity">
    <text evidence="2 18">Belongs to the cation transport ATPase (P-type) (TC 3.A.3) family. Type IV subfamily.</text>
</comment>
<evidence type="ECO:0000256" key="6">
    <source>
        <dbReference type="ARBA" id="ARBA00022840"/>
    </source>
</evidence>
<feature type="binding site" evidence="16">
    <location>
        <position position="200"/>
    </location>
    <ligand>
        <name>ATP</name>
        <dbReference type="ChEBI" id="CHEBI:30616"/>
    </ligand>
</feature>
<evidence type="ECO:0000313" key="21">
    <source>
        <dbReference type="Proteomes" id="UP001178507"/>
    </source>
</evidence>
<gene>
    <name evidence="20" type="ORF">EVOR1521_LOCUS28008</name>
</gene>
<evidence type="ECO:0000256" key="4">
    <source>
        <dbReference type="ARBA" id="ARBA00022723"/>
    </source>
</evidence>
<feature type="transmembrane region" description="Helical" evidence="18">
    <location>
        <begin position="85"/>
        <end position="105"/>
    </location>
</feature>
<dbReference type="InterPro" id="IPR032630">
    <property type="entry name" value="P_typ_ATPase_c"/>
</dbReference>
<feature type="binding site" evidence="17">
    <location>
        <position position="199"/>
    </location>
    <ligand>
        <name>Mg(2+)</name>
        <dbReference type="ChEBI" id="CHEBI:18420"/>
    </ligand>
</feature>
<evidence type="ECO:0000256" key="13">
    <source>
        <dbReference type="ARBA" id="ARBA00034036"/>
    </source>
</evidence>
<feature type="binding site" evidence="16">
    <location>
        <position position="456"/>
    </location>
    <ligand>
        <name>ATP</name>
        <dbReference type="ChEBI" id="CHEBI:30616"/>
    </ligand>
</feature>
<dbReference type="InterPro" id="IPR018303">
    <property type="entry name" value="ATPase_P-typ_P_site"/>
</dbReference>
<keyword evidence="9 18" id="KW-1133">Transmembrane helix</keyword>
<feature type="active site" description="4-aspartylphosphate intermediate" evidence="15">
    <location>
        <position position="199"/>
    </location>
</feature>
<evidence type="ECO:0000256" key="8">
    <source>
        <dbReference type="ARBA" id="ARBA00022967"/>
    </source>
</evidence>
<keyword evidence="12" id="KW-0813">Transport</keyword>
<keyword evidence="21" id="KW-1185">Reference proteome</keyword>
<dbReference type="GO" id="GO:0008554">
    <property type="term" value="F:P-type sodium transporter activity"/>
    <property type="evidence" value="ECO:0007669"/>
    <property type="project" value="UniProtKB-EC"/>
</dbReference>
<evidence type="ECO:0000256" key="17">
    <source>
        <dbReference type="PIRSR" id="PIRSR606539-3"/>
    </source>
</evidence>
<sequence>MLPAPNKSIAKFSGSLEGLKLGSHEEAKESLSAANLLLRGTQLRNTSWLFGVVVYTGPQTRMAMNSREIPSKLANLERVVNRGMLVVLGAQFALALLSSILLVANEPRFNSYWYLFPPGTVTEEAIIVQIVMNWFKFFILYSNLMPISLYAAMEMCNFAQAYFVKSDLAMYDEEQDCPASVRSTNLCHELGQIAYIFSDKTGTLTQNVMELKRVAIAGEVFGQVTEQRGFTDCEAVNRWRQDPYGQRNVDAFCEVLSVAHTVMIATDAKGVRKFEAESPDEGALVDGARQLGWSFTDRSMDSLTVEVAGAPRSYKILGVNAFNSKRKRMSTLVQGPDGVPWLLVKGADNVMIERAGQVPGWVHQYLTEFSKNGLRTLVLGRRRLDPTEMYQWVKEYEAAQCSLDDRDGKLEAVAERVELGLELLGVTGIEDKLQVGVPDTIERLREAGIQLWVLTGDKLETARNIGFSTNLLADSMDIAVLTGEEEDLADSLQVMKKQLESSRNSGMDCAMMVTGSALEQVTNGDLTEEFFEVSQVCKVVVACRVSPLQKSQLVRMVRESTDPQPVTLAIGDGANDVPMIQEAHVGVGISGKEGRQAVNAADFAIAQFRFLERLLLVHGRWDYRRTCKVILYTFWKNAIITMLLFYYTFYSGYSGTCMFTSTVWTSFSMILFFPIIATGIFDRDVTDLQAVEYPALYETGRKGLDLNLMKMIEMLLSAFVHSFVIMTVAVISFGDLDIGATGSYYSFSFMIFTWVVLTMNYRATFITTTINWIFLAALAVSFATYLLFAVVYTNVPMIFPEVYGLLMHVFGQSTFWMGSVAVPTLAMIIDIFKAYLMLEFYPDARDLILERSVKGSLSSSSLRKGHSEIIRRDCSQTAMVERSQVLEHVLQCEQLIRLQLPRGRVAARQGEADADAQRFGHLNAGQVCGSLPAHPSRCGAPFLGLGVRDFGLRRGCVGQPAPEHRLRAADDTLLPVPAERADGLVCRHGRGLPLRAHGHLRAALLAERVAAADLL</sequence>
<keyword evidence="4 17" id="KW-0479">Metal-binding</keyword>
<evidence type="ECO:0000256" key="18">
    <source>
        <dbReference type="RuleBase" id="RU362033"/>
    </source>
</evidence>
<dbReference type="GO" id="GO:0045332">
    <property type="term" value="P:phospholipid translocation"/>
    <property type="evidence" value="ECO:0007669"/>
    <property type="project" value="TreeGrafter"/>
</dbReference>
<dbReference type="GO" id="GO:0000287">
    <property type="term" value="F:magnesium ion binding"/>
    <property type="evidence" value="ECO:0007669"/>
    <property type="project" value="UniProtKB-UniRule"/>
</dbReference>
<keyword evidence="12" id="KW-0739">Sodium transport</keyword>
<dbReference type="InterPro" id="IPR023299">
    <property type="entry name" value="ATPase_P-typ_cyto_dom_N"/>
</dbReference>
<keyword evidence="7 17" id="KW-0460">Magnesium</keyword>
<dbReference type="InterPro" id="IPR036412">
    <property type="entry name" value="HAD-like_sf"/>
</dbReference>
<feature type="transmembrane region" description="Helical" evidence="18">
    <location>
        <begin position="815"/>
        <end position="836"/>
    </location>
</feature>